<evidence type="ECO:0000313" key="3">
    <source>
        <dbReference type="EMBL" id="RAK53888.1"/>
    </source>
</evidence>
<evidence type="ECO:0000256" key="1">
    <source>
        <dbReference type="SAM" id="MobiDB-lite"/>
    </source>
</evidence>
<keyword evidence="2" id="KW-1133">Transmembrane helix</keyword>
<dbReference type="AlphaFoldDB" id="A0A328ALZ0"/>
<name>A0A328ALZ0_9CAUL</name>
<keyword evidence="2" id="KW-0812">Transmembrane</keyword>
<keyword evidence="2" id="KW-0472">Membrane</keyword>
<feature type="compositionally biased region" description="Basic and acidic residues" evidence="1">
    <location>
        <begin position="82"/>
        <end position="96"/>
    </location>
</feature>
<proteinExistence type="predicted"/>
<evidence type="ECO:0000313" key="4">
    <source>
        <dbReference type="Proteomes" id="UP000249254"/>
    </source>
</evidence>
<feature type="transmembrane region" description="Helical" evidence="2">
    <location>
        <begin position="25"/>
        <end position="47"/>
    </location>
</feature>
<dbReference type="EMBL" id="QFYQ01000001">
    <property type="protein sequence ID" value="RAK53888.1"/>
    <property type="molecule type" value="Genomic_DNA"/>
</dbReference>
<dbReference type="RefSeq" id="WP_111527639.1">
    <property type="nucleotide sequence ID" value="NZ_JBHRSG010000002.1"/>
</dbReference>
<accession>A0A328ALZ0</accession>
<feature type="region of interest" description="Disordered" evidence="1">
    <location>
        <begin position="1"/>
        <end position="22"/>
    </location>
</feature>
<reference evidence="4" key="1">
    <citation type="submission" date="2018-05" db="EMBL/GenBank/DDBJ databases">
        <authorList>
            <person name="Li X."/>
        </authorList>
    </citation>
    <scope>NUCLEOTIDE SEQUENCE [LARGE SCALE GENOMIC DNA]</scope>
    <source>
        <strain evidence="4">LX32</strain>
    </source>
</reference>
<evidence type="ECO:0000256" key="2">
    <source>
        <dbReference type="SAM" id="Phobius"/>
    </source>
</evidence>
<protein>
    <submittedName>
        <fullName evidence="3">Uncharacterized protein</fullName>
    </submittedName>
</protein>
<gene>
    <name evidence="3" type="ORF">DJ017_04810</name>
</gene>
<keyword evidence="4" id="KW-1185">Reference proteome</keyword>
<comment type="caution">
    <text evidence="3">The sequence shown here is derived from an EMBL/GenBank/DDBJ whole genome shotgun (WGS) entry which is preliminary data.</text>
</comment>
<dbReference type="Proteomes" id="UP000249254">
    <property type="component" value="Unassembled WGS sequence"/>
</dbReference>
<sequence length="96" mass="10129">MDKQDLREAYEHGRRDERARRKRHPIGMTLTFAFALVGLVLLALAVINGSFGRAGEVVDHSLSIAADRAPSAAANAGQAVRDATDSARAKASDAAG</sequence>
<dbReference type="OrthoDB" id="7210705at2"/>
<feature type="region of interest" description="Disordered" evidence="1">
    <location>
        <begin position="72"/>
        <end position="96"/>
    </location>
</feature>
<organism evidence="3 4">
    <name type="scientific">Phenylobacterium soli</name>
    <dbReference type="NCBI Taxonomy" id="2170551"/>
    <lineage>
        <taxon>Bacteria</taxon>
        <taxon>Pseudomonadati</taxon>
        <taxon>Pseudomonadota</taxon>
        <taxon>Alphaproteobacteria</taxon>
        <taxon>Caulobacterales</taxon>
        <taxon>Caulobacteraceae</taxon>
        <taxon>Phenylobacterium</taxon>
    </lineage>
</organism>
<feature type="compositionally biased region" description="Basic and acidic residues" evidence="1">
    <location>
        <begin position="1"/>
        <end position="19"/>
    </location>
</feature>